<dbReference type="EMBL" id="BRPK01000002">
    <property type="protein sequence ID" value="GLB35673.1"/>
    <property type="molecule type" value="Genomic_DNA"/>
</dbReference>
<dbReference type="Proteomes" id="UP001063166">
    <property type="component" value="Unassembled WGS sequence"/>
</dbReference>
<evidence type="ECO:0000256" key="1">
    <source>
        <dbReference type="SAM" id="MobiDB-lite"/>
    </source>
</evidence>
<feature type="region of interest" description="Disordered" evidence="1">
    <location>
        <begin position="1"/>
        <end position="83"/>
    </location>
</feature>
<reference evidence="2" key="1">
    <citation type="submission" date="2022-07" db="EMBL/GenBank/DDBJ databases">
        <title>The genome of Lyophyllum shimeji provides insight into the initial evolution of ectomycorrhizal fungal genome.</title>
        <authorList>
            <person name="Kobayashi Y."/>
            <person name="Shibata T."/>
            <person name="Hirakawa H."/>
            <person name="Shigenobu S."/>
            <person name="Nishiyama T."/>
            <person name="Yamada A."/>
            <person name="Hasebe M."/>
            <person name="Kawaguchi M."/>
        </authorList>
    </citation>
    <scope>NUCLEOTIDE SEQUENCE</scope>
    <source>
        <strain evidence="2">AT787</strain>
    </source>
</reference>
<feature type="region of interest" description="Disordered" evidence="1">
    <location>
        <begin position="223"/>
        <end position="268"/>
    </location>
</feature>
<feature type="region of interest" description="Disordered" evidence="1">
    <location>
        <begin position="97"/>
        <end position="116"/>
    </location>
</feature>
<keyword evidence="3" id="KW-1185">Reference proteome</keyword>
<protein>
    <submittedName>
        <fullName evidence="2">Uncharacterized protein</fullName>
    </submittedName>
</protein>
<dbReference type="AlphaFoldDB" id="A0A9P3PHQ7"/>
<organism evidence="2 3">
    <name type="scientific">Lyophyllum shimeji</name>
    <name type="common">Hon-shimeji</name>
    <name type="synonym">Tricholoma shimeji</name>
    <dbReference type="NCBI Taxonomy" id="47721"/>
    <lineage>
        <taxon>Eukaryota</taxon>
        <taxon>Fungi</taxon>
        <taxon>Dikarya</taxon>
        <taxon>Basidiomycota</taxon>
        <taxon>Agaricomycotina</taxon>
        <taxon>Agaricomycetes</taxon>
        <taxon>Agaricomycetidae</taxon>
        <taxon>Agaricales</taxon>
        <taxon>Tricholomatineae</taxon>
        <taxon>Lyophyllaceae</taxon>
        <taxon>Lyophyllum</taxon>
    </lineage>
</organism>
<feature type="compositionally biased region" description="Basic and acidic residues" evidence="1">
    <location>
        <begin position="50"/>
        <end position="60"/>
    </location>
</feature>
<comment type="caution">
    <text evidence="2">The sequence shown here is derived from an EMBL/GenBank/DDBJ whole genome shotgun (WGS) entry which is preliminary data.</text>
</comment>
<sequence length="268" mass="28187">MTTPGHWARDPADSSPSSRSSASRHRPEQLMQRRPNSGSKPPPFVCGEEEGTRGRGRTESTPHAIPGTISASTTFSFTPLPPPPSLATAASVKFATSVCTHPPAPPPPEPEPESRRYTATRSVFPQYSVWSAAHTIRQSSSATRCAGAFSALSHPATVSNQYFSSPGDPAHVQHSRPISIPAYTYPALAHAATHRSAVTPPAGSGTPTGTPSVRRSVASLRGPVTPAVSAAPSHHKPKTETHTKHPWYAHVPAPAPAPPPSLPHSPAR</sequence>
<feature type="compositionally biased region" description="Pro residues" evidence="1">
    <location>
        <begin position="253"/>
        <end position="268"/>
    </location>
</feature>
<evidence type="ECO:0000313" key="3">
    <source>
        <dbReference type="Proteomes" id="UP001063166"/>
    </source>
</evidence>
<gene>
    <name evidence="2" type="ORF">LshimejAT787_0212380</name>
</gene>
<accession>A0A9P3PHQ7</accession>
<evidence type="ECO:0000313" key="2">
    <source>
        <dbReference type="EMBL" id="GLB35673.1"/>
    </source>
</evidence>
<name>A0A9P3PHQ7_LYOSH</name>
<proteinExistence type="predicted"/>